<reference evidence="3 4" key="1">
    <citation type="submission" date="2023-11" db="EMBL/GenBank/DDBJ databases">
        <title>Dfirmibasis_genome.</title>
        <authorList>
            <person name="Edelbroek B."/>
            <person name="Kjellin J."/>
            <person name="Jerlstrom-Hultqvist J."/>
            <person name="Soderbom F."/>
        </authorList>
    </citation>
    <scope>NUCLEOTIDE SEQUENCE [LARGE SCALE GENOMIC DNA]</scope>
    <source>
        <strain evidence="3 4">TNS-C-14</strain>
    </source>
</reference>
<evidence type="ECO:0008006" key="5">
    <source>
        <dbReference type="Google" id="ProtNLM"/>
    </source>
</evidence>
<feature type="compositionally biased region" description="Polar residues" evidence="2">
    <location>
        <begin position="160"/>
        <end position="170"/>
    </location>
</feature>
<proteinExistence type="inferred from homology"/>
<gene>
    <name evidence="3" type="ORF">RB653_009788</name>
</gene>
<feature type="region of interest" description="Disordered" evidence="2">
    <location>
        <begin position="1"/>
        <end position="34"/>
    </location>
</feature>
<dbReference type="GO" id="GO:0005634">
    <property type="term" value="C:nucleus"/>
    <property type="evidence" value="ECO:0007669"/>
    <property type="project" value="InterPro"/>
</dbReference>
<evidence type="ECO:0000313" key="3">
    <source>
        <dbReference type="EMBL" id="KAK5574535.1"/>
    </source>
</evidence>
<keyword evidence="4" id="KW-1185">Reference proteome</keyword>
<feature type="region of interest" description="Disordered" evidence="2">
    <location>
        <begin position="225"/>
        <end position="259"/>
    </location>
</feature>
<sequence>MNKSKGNNNKKVVKVEQEKTIEKENTNNTNTDIPQDLQDKLNAINDKIKVIFEDNKKKMLEVEHKFNQQLKTQFKKRSELLQKSKDFQGFWSTILSKAMIDSFGDNDQAVIDCLINIEVENDINVEKEETTKKITFSFKDNSIFKNKQITKEILTDKDGNSTSKNTKIEYTNTTPITTTSNKNNNNKKRKQVDFAEQSFILTWLQSSDADPETFDEFSRLYEDPFSILLEEDHDDDEDDDDFDGEEDDEEDEDEEEDDE</sequence>
<accession>A0AAN7YV14</accession>
<organism evidence="3 4">
    <name type="scientific">Dictyostelium firmibasis</name>
    <dbReference type="NCBI Taxonomy" id="79012"/>
    <lineage>
        <taxon>Eukaryota</taxon>
        <taxon>Amoebozoa</taxon>
        <taxon>Evosea</taxon>
        <taxon>Eumycetozoa</taxon>
        <taxon>Dictyostelia</taxon>
        <taxon>Dictyosteliales</taxon>
        <taxon>Dictyosteliaceae</taxon>
        <taxon>Dictyostelium</taxon>
    </lineage>
</organism>
<evidence type="ECO:0000256" key="1">
    <source>
        <dbReference type="ARBA" id="ARBA00009947"/>
    </source>
</evidence>
<protein>
    <recommendedName>
        <fullName evidence="5">Nucleosome assembly protein</fullName>
    </recommendedName>
</protein>
<dbReference type="Gene3D" id="3.30.1120.90">
    <property type="entry name" value="Nucleosome assembly protein"/>
    <property type="match status" value="1"/>
</dbReference>
<dbReference type="SUPFAM" id="SSF143113">
    <property type="entry name" value="NAP-like"/>
    <property type="match status" value="1"/>
</dbReference>
<dbReference type="GO" id="GO:0006334">
    <property type="term" value="P:nucleosome assembly"/>
    <property type="evidence" value="ECO:0007669"/>
    <property type="project" value="InterPro"/>
</dbReference>
<dbReference type="Proteomes" id="UP001344447">
    <property type="component" value="Unassembled WGS sequence"/>
</dbReference>
<feature type="region of interest" description="Disordered" evidence="2">
    <location>
        <begin position="157"/>
        <end position="189"/>
    </location>
</feature>
<feature type="compositionally biased region" description="Low complexity" evidence="2">
    <location>
        <begin position="1"/>
        <end position="10"/>
    </location>
</feature>
<evidence type="ECO:0000256" key="2">
    <source>
        <dbReference type="SAM" id="MobiDB-lite"/>
    </source>
</evidence>
<comment type="similarity">
    <text evidence="1">Belongs to the nucleosome assembly protein (NAP) family.</text>
</comment>
<dbReference type="InterPro" id="IPR002164">
    <property type="entry name" value="NAP_family"/>
</dbReference>
<feature type="compositionally biased region" description="Basic and acidic residues" evidence="2">
    <location>
        <begin position="13"/>
        <end position="25"/>
    </location>
</feature>
<dbReference type="AlphaFoldDB" id="A0AAN7YV14"/>
<feature type="compositionally biased region" description="Acidic residues" evidence="2">
    <location>
        <begin position="229"/>
        <end position="259"/>
    </location>
</feature>
<dbReference type="InterPro" id="IPR037231">
    <property type="entry name" value="NAP-like_sf"/>
</dbReference>
<evidence type="ECO:0000313" key="4">
    <source>
        <dbReference type="Proteomes" id="UP001344447"/>
    </source>
</evidence>
<comment type="caution">
    <text evidence="3">The sequence shown here is derived from an EMBL/GenBank/DDBJ whole genome shotgun (WGS) entry which is preliminary data.</text>
</comment>
<dbReference type="PANTHER" id="PTHR11875">
    <property type="entry name" value="TESTIS-SPECIFIC Y-ENCODED PROTEIN"/>
    <property type="match status" value="1"/>
</dbReference>
<name>A0AAN7YV14_9MYCE</name>
<feature type="compositionally biased region" description="Low complexity" evidence="2">
    <location>
        <begin position="171"/>
        <end position="184"/>
    </location>
</feature>
<dbReference type="EMBL" id="JAVFKY010000006">
    <property type="protein sequence ID" value="KAK5574535.1"/>
    <property type="molecule type" value="Genomic_DNA"/>
</dbReference>